<protein>
    <recommendedName>
        <fullName evidence="1">ABM domain-containing protein</fullName>
    </recommendedName>
</protein>
<accession>A0A7R7DX69</accession>
<name>A0A7R7DX69_9ACTN</name>
<dbReference type="InterPro" id="IPR011008">
    <property type="entry name" value="Dimeric_a/b-barrel"/>
</dbReference>
<dbReference type="Gene3D" id="3.30.70.100">
    <property type="match status" value="1"/>
</dbReference>
<feature type="domain" description="ABM" evidence="1">
    <location>
        <begin position="2"/>
        <end position="92"/>
    </location>
</feature>
<sequence>MYGGLIRFTCKPGKRSAFLDIVRWSARLARDGEPGTLRLDAYVVDGEPDVVYGYEAYVDQDAFQAHITNPAVQRFGAVLDELVEGWTMIVPFCDSVVSNVDDDGGDTAPQR</sequence>
<dbReference type="KEGG" id="atl:Athai_67480"/>
<organism evidence="2 3">
    <name type="scientific">Actinocatenispora thailandica</name>
    <dbReference type="NCBI Taxonomy" id="227318"/>
    <lineage>
        <taxon>Bacteria</taxon>
        <taxon>Bacillati</taxon>
        <taxon>Actinomycetota</taxon>
        <taxon>Actinomycetes</taxon>
        <taxon>Micromonosporales</taxon>
        <taxon>Micromonosporaceae</taxon>
        <taxon>Actinocatenispora</taxon>
    </lineage>
</organism>
<reference evidence="2 3" key="1">
    <citation type="submission" date="2020-08" db="EMBL/GenBank/DDBJ databases">
        <title>Whole genome shotgun sequence of Actinocatenispora thailandica NBRC 105041.</title>
        <authorList>
            <person name="Komaki H."/>
            <person name="Tamura T."/>
        </authorList>
    </citation>
    <scope>NUCLEOTIDE SEQUENCE [LARGE SCALE GENOMIC DNA]</scope>
    <source>
        <strain evidence="2 3">NBRC 105041</strain>
    </source>
</reference>
<dbReference type="Pfam" id="PF03992">
    <property type="entry name" value="ABM"/>
    <property type="match status" value="1"/>
</dbReference>
<dbReference type="InterPro" id="IPR007138">
    <property type="entry name" value="ABM_dom"/>
</dbReference>
<dbReference type="AlphaFoldDB" id="A0A7R7DX69"/>
<dbReference type="SUPFAM" id="SSF54909">
    <property type="entry name" value="Dimeric alpha+beta barrel"/>
    <property type="match status" value="1"/>
</dbReference>
<dbReference type="EMBL" id="AP023355">
    <property type="protein sequence ID" value="BCJ39245.1"/>
    <property type="molecule type" value="Genomic_DNA"/>
</dbReference>
<evidence type="ECO:0000313" key="2">
    <source>
        <dbReference type="EMBL" id="BCJ39245.1"/>
    </source>
</evidence>
<proteinExistence type="predicted"/>
<dbReference type="RefSeq" id="WP_203965147.1">
    <property type="nucleotide sequence ID" value="NZ_AP023355.1"/>
</dbReference>
<dbReference type="Proteomes" id="UP000611640">
    <property type="component" value="Chromosome"/>
</dbReference>
<gene>
    <name evidence="2" type="ORF">Athai_67480</name>
</gene>
<keyword evidence="3" id="KW-1185">Reference proteome</keyword>
<evidence type="ECO:0000259" key="1">
    <source>
        <dbReference type="PROSITE" id="PS51725"/>
    </source>
</evidence>
<evidence type="ECO:0000313" key="3">
    <source>
        <dbReference type="Proteomes" id="UP000611640"/>
    </source>
</evidence>
<dbReference type="PROSITE" id="PS51725">
    <property type="entry name" value="ABM"/>
    <property type="match status" value="1"/>
</dbReference>